<organism evidence="9 10">
    <name type="scientific">Mytilus galloprovincialis</name>
    <name type="common">Mediterranean mussel</name>
    <dbReference type="NCBI Taxonomy" id="29158"/>
    <lineage>
        <taxon>Eukaryota</taxon>
        <taxon>Metazoa</taxon>
        <taxon>Spiralia</taxon>
        <taxon>Lophotrochozoa</taxon>
        <taxon>Mollusca</taxon>
        <taxon>Bivalvia</taxon>
        <taxon>Autobranchia</taxon>
        <taxon>Pteriomorphia</taxon>
        <taxon>Mytilida</taxon>
        <taxon>Mytiloidea</taxon>
        <taxon>Mytilidae</taxon>
        <taxon>Mytilinae</taxon>
        <taxon>Mytilus</taxon>
    </lineage>
</organism>
<comment type="similarity">
    <text evidence="2 8">Belongs to the glycosyltransferase 92 family.</text>
</comment>
<evidence type="ECO:0000313" key="10">
    <source>
        <dbReference type="Proteomes" id="UP000596742"/>
    </source>
</evidence>
<keyword evidence="7 8" id="KW-0472">Membrane</keyword>
<comment type="caution">
    <text evidence="9">The sequence shown here is derived from an EMBL/GenBank/DDBJ whole genome shotgun (WGS) entry which is preliminary data.</text>
</comment>
<keyword evidence="10" id="KW-1185">Reference proteome</keyword>
<sequence length="476" mass="56022">MGRRRLRALFYGLIFCGVTFYCCFLGFLLVKIRELKHKNTATSFNFIDTTKETWRHRGVTSNNHGCNKVSNNPYGLLNLFTTISLKPLWQNVSFCDKTYVFSAFYHSEDLISIITTTTRKSLLDRNVQYQCRFFNELSPNALITCNETIVKRKAMPENRGKRYSAAFYTCPLPKSTRPYAVSLSTDHCKSPSNILPIVYPQQQQRKFTVCVSPLNYRYSKAYELVEMIEFNRILGADYFVFYNYSTDSNVDRVLEYYKEQGLVEVLKWNLPMKVDTWPKKKEPVEIHYFAQLAALNDCLYRNMYLSKYVVFQDLDEFIIPKKHLTWSDMMEALPKGSGAYIFRCFFFRKEWPDTTKNFEGKDKAQKYKMNTLLKQKRESKVLGKSHRSKYIVDPKQIDTVGIHNIWRYRSGTKAHFVDPEFARMHHYRDWLNPNDANTGVEDNRTMVYRNELLQNTVHAWEMLKDVPLGPISHTDS</sequence>
<proteinExistence type="inferred from homology"/>
<evidence type="ECO:0000313" key="9">
    <source>
        <dbReference type="EMBL" id="VDI55870.1"/>
    </source>
</evidence>
<keyword evidence="4 8" id="KW-0808">Transferase</keyword>
<protein>
    <recommendedName>
        <fullName evidence="8">Glycosyltransferase family 92 protein</fullName>
        <ecNumber evidence="8">2.4.1.-</ecNumber>
    </recommendedName>
</protein>
<dbReference type="Proteomes" id="UP000596742">
    <property type="component" value="Unassembled WGS sequence"/>
</dbReference>
<evidence type="ECO:0000256" key="7">
    <source>
        <dbReference type="ARBA" id="ARBA00023136"/>
    </source>
</evidence>
<dbReference type="PANTHER" id="PTHR21461:SF69">
    <property type="entry name" value="GLYCOSYLTRANSFERASE FAMILY 92 PROTEIN"/>
    <property type="match status" value="1"/>
</dbReference>
<evidence type="ECO:0000256" key="2">
    <source>
        <dbReference type="ARBA" id="ARBA00007647"/>
    </source>
</evidence>
<dbReference type="OrthoDB" id="2526284at2759"/>
<reference evidence="9" key="1">
    <citation type="submission" date="2018-11" db="EMBL/GenBank/DDBJ databases">
        <authorList>
            <person name="Alioto T."/>
            <person name="Alioto T."/>
        </authorList>
    </citation>
    <scope>NUCLEOTIDE SEQUENCE</scope>
</reference>
<dbReference type="EC" id="2.4.1.-" evidence="8"/>
<gene>
    <name evidence="9" type="ORF">MGAL_10B028548</name>
</gene>
<keyword evidence="6 8" id="KW-1133">Transmembrane helix</keyword>
<feature type="transmembrane region" description="Helical" evidence="8">
    <location>
        <begin position="9"/>
        <end position="30"/>
    </location>
</feature>
<dbReference type="GO" id="GO:0005737">
    <property type="term" value="C:cytoplasm"/>
    <property type="evidence" value="ECO:0007669"/>
    <property type="project" value="TreeGrafter"/>
</dbReference>
<evidence type="ECO:0000256" key="1">
    <source>
        <dbReference type="ARBA" id="ARBA00004167"/>
    </source>
</evidence>
<dbReference type="GO" id="GO:0016020">
    <property type="term" value="C:membrane"/>
    <property type="evidence" value="ECO:0007669"/>
    <property type="project" value="UniProtKB-SubCell"/>
</dbReference>
<keyword evidence="3 8" id="KW-0328">Glycosyltransferase</keyword>
<evidence type="ECO:0000256" key="6">
    <source>
        <dbReference type="ARBA" id="ARBA00022989"/>
    </source>
</evidence>
<evidence type="ECO:0000256" key="3">
    <source>
        <dbReference type="ARBA" id="ARBA00022676"/>
    </source>
</evidence>
<evidence type="ECO:0000256" key="4">
    <source>
        <dbReference type="ARBA" id="ARBA00022679"/>
    </source>
</evidence>
<dbReference type="AlphaFoldDB" id="A0A8B6FWU0"/>
<name>A0A8B6FWU0_MYTGA</name>
<comment type="subcellular location">
    <subcellularLocation>
        <location evidence="1">Membrane</location>
        <topology evidence="1">Single-pass membrane protein</topology>
    </subcellularLocation>
</comment>
<evidence type="ECO:0000256" key="5">
    <source>
        <dbReference type="ARBA" id="ARBA00022692"/>
    </source>
</evidence>
<evidence type="ECO:0000256" key="8">
    <source>
        <dbReference type="RuleBase" id="RU366017"/>
    </source>
</evidence>
<accession>A0A8B6FWU0</accession>
<dbReference type="PANTHER" id="PTHR21461">
    <property type="entry name" value="GLYCOSYLTRANSFERASE FAMILY 92 PROTEIN"/>
    <property type="match status" value="1"/>
</dbReference>
<dbReference type="Pfam" id="PF01697">
    <property type="entry name" value="Glyco_transf_92"/>
    <property type="match status" value="1"/>
</dbReference>
<dbReference type="InterPro" id="IPR008166">
    <property type="entry name" value="Glyco_transf_92"/>
</dbReference>
<dbReference type="EMBL" id="UYJE01007549">
    <property type="protein sequence ID" value="VDI55870.1"/>
    <property type="molecule type" value="Genomic_DNA"/>
</dbReference>
<keyword evidence="5 8" id="KW-0812">Transmembrane</keyword>
<dbReference type="GO" id="GO:0016757">
    <property type="term" value="F:glycosyltransferase activity"/>
    <property type="evidence" value="ECO:0007669"/>
    <property type="project" value="UniProtKB-UniRule"/>
</dbReference>